<evidence type="ECO:0000313" key="1">
    <source>
        <dbReference type="EMBL" id="NIL24892.1"/>
    </source>
</evidence>
<name>A0AA44CQ43_YERMO</name>
<comment type="caution">
    <text evidence="1">The sequence shown here is derived from an EMBL/GenBank/DDBJ whole genome shotgun (WGS) entry which is preliminary data.</text>
</comment>
<gene>
    <name evidence="1" type="ORF">HB991_20575</name>
</gene>
<accession>A0AA44CQ43</accession>
<dbReference type="AlphaFoldDB" id="A0AA44CQ43"/>
<dbReference type="RefSeq" id="WP_050536614.1">
    <property type="nucleotide sequence ID" value="NZ_CABHYO010000070.1"/>
</dbReference>
<reference evidence="1" key="1">
    <citation type="submission" date="2020-03" db="EMBL/GenBank/DDBJ databases">
        <authorList>
            <person name="Kislichkina A."/>
            <person name="Dentovskaya S."/>
            <person name="Shaikhutdinov R."/>
            <person name="Ivanov S."/>
            <person name="Sizova A."/>
            <person name="Solomentsev V."/>
            <person name="Bogun A."/>
        </authorList>
    </citation>
    <scope>NUCLEOTIDE SEQUENCE</scope>
    <source>
        <strain evidence="1">SCPM-O-B-7610</strain>
    </source>
</reference>
<organism evidence="1 2">
    <name type="scientific">Yersinia mollaretii</name>
    <dbReference type="NCBI Taxonomy" id="33060"/>
    <lineage>
        <taxon>Bacteria</taxon>
        <taxon>Pseudomonadati</taxon>
        <taxon>Pseudomonadota</taxon>
        <taxon>Gammaproteobacteria</taxon>
        <taxon>Enterobacterales</taxon>
        <taxon>Yersiniaceae</taxon>
        <taxon>Yersinia</taxon>
    </lineage>
</organism>
<dbReference type="Proteomes" id="UP000712947">
    <property type="component" value="Unassembled WGS sequence"/>
</dbReference>
<sequence>MNIINDHVENVNPDIGSITLPIEIPAIKMNEGQLERILSDLNKIRGNDKSLIGQLPGSYQENSDGTFHSYSLEEMKVGSTNKMKIYVEAEYSAGNISGYTIKYTESDITGNILGSVESKLDADGSTIDLPNDDPAVGLNKTESEVAPQVVTNPPEGEVAPQVATNPPKGEVAPQVVTNPPKGEIAPQTVTDPSAGKETLLTESINSFPLYGEEVASVLIASTIMEGAALASTIICMS</sequence>
<evidence type="ECO:0000313" key="2">
    <source>
        <dbReference type="Proteomes" id="UP000712947"/>
    </source>
</evidence>
<dbReference type="EMBL" id="JAASAI010000036">
    <property type="protein sequence ID" value="NIL24892.1"/>
    <property type="molecule type" value="Genomic_DNA"/>
</dbReference>
<protein>
    <submittedName>
        <fullName evidence="1">Uncharacterized protein</fullName>
    </submittedName>
</protein>
<proteinExistence type="predicted"/>